<dbReference type="Proteomes" id="UP000051160">
    <property type="component" value="Unassembled WGS sequence"/>
</dbReference>
<feature type="compositionally biased region" description="Polar residues" evidence="1">
    <location>
        <begin position="1110"/>
        <end position="1123"/>
    </location>
</feature>
<dbReference type="STRING" id="1423776.FD04_GL000340"/>
<keyword evidence="2" id="KW-1133">Transmembrane helix</keyword>
<feature type="region of interest" description="Disordered" evidence="1">
    <location>
        <begin position="1153"/>
        <end position="1173"/>
    </location>
</feature>
<organism evidence="4 5">
    <name type="scientific">Secundilactobacillus odoratitofui DSM 19909 = JCM 15043</name>
    <dbReference type="NCBI Taxonomy" id="1423776"/>
    <lineage>
        <taxon>Bacteria</taxon>
        <taxon>Bacillati</taxon>
        <taxon>Bacillota</taxon>
        <taxon>Bacilli</taxon>
        <taxon>Lactobacillales</taxon>
        <taxon>Lactobacillaceae</taxon>
        <taxon>Secundilactobacillus</taxon>
    </lineage>
</organism>
<sequence>MKNMRDSNRLLMKIMLCHSVLLGIVVCAPIQGHATTQTTSAQTTVTTASVNAAKPVNIGPQSESKNVSVNSDTNGSNQQSATENSRNAASEPDTDENTASSSDNQTNASSQTVVSFAQTNSADMTASSQESEAIHESTGSLTLATDHEVVASGTDVNATLSVSMAGNVDQSADQKLIVQLPTTFPLSDSTDLTIGGKTPTYDKQKATLTYDFEQGLTATSLTKTFTFKTNDQPLINDTKLTIAATLMLDQQVVASAQQSVTVETKASMSIYNQMLGVIEANAAGGPTTDDQGNIVINPKLITGAPGDFVVYSVTVLMPKKLGQAYLAPGTAVLVNVALPPELAYASNIAGTPVATQLSSDGDAQNRSYYQFVVAAPSIAEQMANPDYVFAESFQFAAEILPTVAPGTTITTVAQGGGTTVAGKSVASQLLGNQIMVAEGVGSNVLEPQDGGVHYFQTFDPSTPQITPDGELQFVMRIGPAFMSAPDRDYTEVGEGTRAINKYVVTYDVDPHLNADGLMLKQPTTWILGQQVISQEQPKFDLYVKYEDETDYEKTALTRYTAGEIDLNQYLDNSRGVDKIQLRFTQIPNGLDYDDGLAFVMTPKRGYYGTVTNTLLVEEAGYVFGRNWVDLLYGPDGAIVVGPDGEGPGGYLTPGEDYGAIYFADYPDNIPILKQAMAPRTAEIVKPQKSSAMLNEDVNVAKQVGQLAIAGDNQLIVTVGNSSVATDYLTGVTSYLILPKGVVYTGDEQQIQVLTTDFEQAGQTLLKINWQNTAITPGQQNRLTVPVWIEPSLNLSQLVTSLYTSADGNQGATLTDSSAADVALPVLPSQYTFLNPNQVAFAVTKRGSIQMTEQGSQIKMNQVTNEIAAGQTGTIAIDFAADSTPALTQLNLVGTLEPGLHLTESVTLPVSWRGRVVVQYTTAQNPSTTSDWHDATEVANFTRVTGFKISYDDASSYLVGSAQQILLRVLVDATCRIGQVTGVQYQVAANQLLPIMGLTAPVTVVMPVLVRTQVPNEAPHVTADQYYNNLTPNQQPGGTTTTETPVPDPSTTEKTTAPTTEPTTMPIPATQLETVIVPDSDSLVTVPAPIESSPEVVKQVTELLETESDSRSALTQEASAVQSKTTKHSLAKAKHSNNATIKSVQAAHVVNHSATVTSQSQHKTKRQLPQTRERTSTGTLIGLLMVAAISILGGHSVLRKRYRH</sequence>
<feature type="chain" id="PRO_5038903233" description="Gram-positive cocci surface proteins LPxTG domain-containing protein" evidence="3">
    <location>
        <begin position="29"/>
        <end position="1203"/>
    </location>
</feature>
<feature type="compositionally biased region" description="Polar residues" evidence="1">
    <location>
        <begin position="59"/>
        <end position="88"/>
    </location>
</feature>
<evidence type="ECO:0000256" key="2">
    <source>
        <dbReference type="SAM" id="Phobius"/>
    </source>
</evidence>
<evidence type="ECO:0008006" key="6">
    <source>
        <dbReference type="Google" id="ProtNLM"/>
    </source>
</evidence>
<feature type="compositionally biased region" description="Basic residues" evidence="1">
    <location>
        <begin position="1124"/>
        <end position="1134"/>
    </location>
</feature>
<keyword evidence="2" id="KW-0472">Membrane</keyword>
<gene>
    <name evidence="4" type="ORF">FD04_GL000340</name>
</gene>
<comment type="caution">
    <text evidence="4">The sequence shown here is derived from an EMBL/GenBank/DDBJ whole genome shotgun (WGS) entry which is preliminary data.</text>
</comment>
<feature type="signal peptide" evidence="3">
    <location>
        <begin position="1"/>
        <end position="28"/>
    </location>
</feature>
<keyword evidence="2" id="KW-0812">Transmembrane</keyword>
<feature type="region of interest" description="Disordered" evidence="1">
    <location>
        <begin position="52"/>
        <end position="112"/>
    </location>
</feature>
<accession>A0A0R1LS59</accession>
<protein>
    <recommendedName>
        <fullName evidence="6">Gram-positive cocci surface proteins LPxTG domain-containing protein</fullName>
    </recommendedName>
</protein>
<evidence type="ECO:0000313" key="4">
    <source>
        <dbReference type="EMBL" id="KRK98606.1"/>
    </source>
</evidence>
<evidence type="ECO:0000313" key="5">
    <source>
        <dbReference type="Proteomes" id="UP000051160"/>
    </source>
</evidence>
<evidence type="ECO:0000256" key="1">
    <source>
        <dbReference type="SAM" id="MobiDB-lite"/>
    </source>
</evidence>
<feature type="region of interest" description="Disordered" evidence="1">
    <location>
        <begin position="1026"/>
        <end position="1064"/>
    </location>
</feature>
<feature type="compositionally biased region" description="Polar residues" evidence="1">
    <location>
        <begin position="97"/>
        <end position="112"/>
    </location>
</feature>
<name>A0A0R1LS59_9LACO</name>
<dbReference type="PATRIC" id="fig|1423776.4.peg.341"/>
<feature type="region of interest" description="Disordered" evidence="1">
    <location>
        <begin position="1107"/>
        <end position="1134"/>
    </location>
</feature>
<feature type="compositionally biased region" description="Low complexity" evidence="1">
    <location>
        <begin position="1030"/>
        <end position="1064"/>
    </location>
</feature>
<dbReference type="EMBL" id="AZEE01000027">
    <property type="protein sequence ID" value="KRK98606.1"/>
    <property type="molecule type" value="Genomic_DNA"/>
</dbReference>
<feature type="transmembrane region" description="Helical" evidence="2">
    <location>
        <begin position="1179"/>
        <end position="1197"/>
    </location>
</feature>
<evidence type="ECO:0000256" key="3">
    <source>
        <dbReference type="SAM" id="SignalP"/>
    </source>
</evidence>
<keyword evidence="3" id="KW-0732">Signal</keyword>
<proteinExistence type="predicted"/>
<reference evidence="4 5" key="1">
    <citation type="journal article" date="2015" name="Genome Announc.">
        <title>Expanding the biotechnology potential of lactobacilli through comparative genomics of 213 strains and associated genera.</title>
        <authorList>
            <person name="Sun Z."/>
            <person name="Harris H.M."/>
            <person name="McCann A."/>
            <person name="Guo C."/>
            <person name="Argimon S."/>
            <person name="Zhang W."/>
            <person name="Yang X."/>
            <person name="Jeffery I.B."/>
            <person name="Cooney J.C."/>
            <person name="Kagawa T.F."/>
            <person name="Liu W."/>
            <person name="Song Y."/>
            <person name="Salvetti E."/>
            <person name="Wrobel A."/>
            <person name="Rasinkangas P."/>
            <person name="Parkhill J."/>
            <person name="Rea M.C."/>
            <person name="O'Sullivan O."/>
            <person name="Ritari J."/>
            <person name="Douillard F.P."/>
            <person name="Paul Ross R."/>
            <person name="Yang R."/>
            <person name="Briner A.E."/>
            <person name="Felis G.E."/>
            <person name="de Vos W.M."/>
            <person name="Barrangou R."/>
            <person name="Klaenhammer T.R."/>
            <person name="Caufield P.W."/>
            <person name="Cui Y."/>
            <person name="Zhang H."/>
            <person name="O'Toole P.W."/>
        </authorList>
    </citation>
    <scope>NUCLEOTIDE SEQUENCE [LARGE SCALE GENOMIC DNA]</scope>
    <source>
        <strain evidence="4 5">DSM 19909</strain>
    </source>
</reference>
<dbReference type="AlphaFoldDB" id="A0A0R1LS59"/>
<keyword evidence="5" id="KW-1185">Reference proteome</keyword>